<evidence type="ECO:0000313" key="4">
    <source>
        <dbReference type="EMBL" id="VBB81009.1"/>
    </source>
</evidence>
<keyword evidence="1" id="KW-0479">Metal-binding</keyword>
<reference evidence="4" key="1">
    <citation type="submission" date="2018-02" db="EMBL/GenBank/DDBJ databases">
        <authorList>
            <person name="Silar P."/>
        </authorList>
    </citation>
    <scope>NUCLEOTIDE SEQUENCE [LARGE SCALE GENOMIC DNA]</scope>
    <source>
        <strain evidence="4">T</strain>
    </source>
</reference>
<sequence length="997" mass="109724">MDSSEASREAPQGSSAALDGVSGIALPRRSGAIRHAAGSRPILPTLTPGVGKNTFVATPIQETPADDDPSRHSWVSFVSASTARSSAVPSIFSQRFSTFSASTRQSIRQSSIESPISAISPSYKRQDSIKEENPYFCTFCSDSFATKEEWRLHENDYHDKREVYACSTCSAVFRRAASLWDHESDVHGIKPTDELPQPARYSPLRAAWGCGFCAALFRSRTDYLDHVGNHYDEGSERVQWQHSLVIKALLQQPKVEEAWVALVAEEETAHGAKLRFMWDEGNSGRLLDAEEASTLQDVLEFFGNSAMMEAGEVALMAYDLAQKRVERDVSRDVSSVLPQRYARQDPDEITEVDAISQPESSSASPRELPRSVDDMSLAMSSNLDIPFSSNLAKSSFSSLIADKIARESSAPMPSATVGDSIARPSSVPAVLSKALPAPSIVLRNATARGNLRRIDSGLPRAPTTQPDQRRGNTPPRPNLIANRNGIAVMSPTQDPSTTSHLPAHVLVARASPLSSIRPHTSSSTLSSHAKDNAKWLDDSTSETVSEDSVSDTDSWLEHDGLSAAAKTWKSTFNQTVELGMGALWTRYNQDWNALIVQCVGEAGRSSSSPHYRDTTGRVRKGTSSRQNKNLRPGGRYPIDDEDEDDDDGEGQRPGSSLSKRSSLSTKRFACPFRKHDPHKYSLQEHEVCAVRSWGTISRLKEHLYRRHYKIHCQRCKQMFGDFKELQGHEMSPQGCEIVPGLPPCDISTLQEKQLKSRKHNARRKTDEEKWVEIYQLLFPNEEIPSSPYPEVAEDMGPIPSEAQSSMHFQHFLLRTLPSLFTQTAEAQFQRPIAPHEALRMDSIPKIIEGALQKAFLEWEARGNNIVSADRSAVSMSFIPEIVPEMVPLNIPYSYAPASTYQTPPMSAAPSADHSFLSGNLGGMGGFTPDTNDDDSGFVDNSFQFQPGPPATYAGFVPQYDTSSDWQTGLGLMNVGDTEMGFGNNMNVGGHYPGFSQG</sequence>
<dbReference type="Proteomes" id="UP000280685">
    <property type="component" value="Chromosome 5"/>
</dbReference>
<feature type="compositionally biased region" description="Basic and acidic residues" evidence="2">
    <location>
        <begin position="528"/>
        <end position="537"/>
    </location>
</feature>
<evidence type="ECO:0000256" key="2">
    <source>
        <dbReference type="SAM" id="MobiDB-lite"/>
    </source>
</evidence>
<dbReference type="PANTHER" id="PTHR38166:SF1">
    <property type="entry name" value="C2H2-TYPE DOMAIN-CONTAINING PROTEIN"/>
    <property type="match status" value="1"/>
</dbReference>
<keyword evidence="5" id="KW-1185">Reference proteome</keyword>
<protein>
    <recommendedName>
        <fullName evidence="3">C2H2-type domain-containing protein</fullName>
    </recommendedName>
</protein>
<gene>
    <name evidence="4" type="ORF">PODCO_512940</name>
</gene>
<feature type="region of interest" description="Disordered" evidence="2">
    <location>
        <begin position="451"/>
        <end position="481"/>
    </location>
</feature>
<dbReference type="PROSITE" id="PS50157">
    <property type="entry name" value="ZINC_FINGER_C2H2_2"/>
    <property type="match status" value="2"/>
</dbReference>
<accession>A0ABY6SCN0</accession>
<dbReference type="SMART" id="SM00355">
    <property type="entry name" value="ZnF_C2H2"/>
    <property type="match status" value="4"/>
</dbReference>
<keyword evidence="1" id="KW-0863">Zinc-finger</keyword>
<dbReference type="InterPro" id="IPR036236">
    <property type="entry name" value="Znf_C2H2_sf"/>
</dbReference>
<dbReference type="Gene3D" id="3.30.160.60">
    <property type="entry name" value="Classic Zinc Finger"/>
    <property type="match status" value="1"/>
</dbReference>
<dbReference type="InterPro" id="IPR013087">
    <property type="entry name" value="Znf_C2H2_type"/>
</dbReference>
<name>A0ABY6SCN0_PODCO</name>
<feature type="region of interest" description="Disordered" evidence="2">
    <location>
        <begin position="1"/>
        <end position="22"/>
    </location>
</feature>
<feature type="domain" description="C2H2-type" evidence="3">
    <location>
        <begin position="164"/>
        <end position="187"/>
    </location>
</feature>
<dbReference type="EMBL" id="LR026968">
    <property type="protein sequence ID" value="VBB81009.1"/>
    <property type="molecule type" value="Genomic_DNA"/>
</dbReference>
<proteinExistence type="predicted"/>
<feature type="region of interest" description="Disordered" evidence="2">
    <location>
        <begin position="340"/>
        <end position="369"/>
    </location>
</feature>
<evidence type="ECO:0000313" key="5">
    <source>
        <dbReference type="Proteomes" id="UP000280685"/>
    </source>
</evidence>
<dbReference type="PROSITE" id="PS00028">
    <property type="entry name" value="ZINC_FINGER_C2H2_1"/>
    <property type="match status" value="3"/>
</dbReference>
<feature type="region of interest" description="Disordered" evidence="2">
    <location>
        <begin position="515"/>
        <end position="553"/>
    </location>
</feature>
<feature type="compositionally biased region" description="Polar residues" evidence="2">
    <location>
        <begin position="515"/>
        <end position="527"/>
    </location>
</feature>
<feature type="region of interest" description="Disordered" evidence="2">
    <location>
        <begin position="602"/>
        <end position="662"/>
    </location>
</feature>
<organism evidence="4 5">
    <name type="scientific">Podospora comata</name>
    <dbReference type="NCBI Taxonomy" id="48703"/>
    <lineage>
        <taxon>Eukaryota</taxon>
        <taxon>Fungi</taxon>
        <taxon>Dikarya</taxon>
        <taxon>Ascomycota</taxon>
        <taxon>Pezizomycotina</taxon>
        <taxon>Sordariomycetes</taxon>
        <taxon>Sordariomycetidae</taxon>
        <taxon>Sordariales</taxon>
        <taxon>Podosporaceae</taxon>
        <taxon>Podospora</taxon>
    </lineage>
</organism>
<feature type="compositionally biased region" description="Acidic residues" evidence="2">
    <location>
        <begin position="639"/>
        <end position="648"/>
    </location>
</feature>
<dbReference type="SUPFAM" id="SSF57667">
    <property type="entry name" value="beta-beta-alpha zinc fingers"/>
    <property type="match status" value="1"/>
</dbReference>
<feature type="domain" description="C2H2-type" evidence="3">
    <location>
        <begin position="135"/>
        <end position="163"/>
    </location>
</feature>
<evidence type="ECO:0000256" key="1">
    <source>
        <dbReference type="PROSITE-ProRule" id="PRU00042"/>
    </source>
</evidence>
<dbReference type="PANTHER" id="PTHR38166">
    <property type="entry name" value="C2H2-TYPE DOMAIN-CONTAINING PROTEIN-RELATED"/>
    <property type="match status" value="1"/>
</dbReference>
<keyword evidence="1" id="KW-0862">Zinc</keyword>
<evidence type="ECO:0000259" key="3">
    <source>
        <dbReference type="PROSITE" id="PS50157"/>
    </source>
</evidence>